<protein>
    <submittedName>
        <fullName evidence="3">Uncharacterized protein</fullName>
    </submittedName>
</protein>
<evidence type="ECO:0000313" key="3">
    <source>
        <dbReference type="EMBL" id="KAI9174244.1"/>
    </source>
</evidence>
<sequence>MANATDRPSPSPSSVNQDPPPPDTCARKPGGWRAVKYILGNESFEKLASMSLVGNLTVYLQSKYHIGGVFVVNIVSIWSGSSNIASLAGAFISDTYFGRFRTLLYGSIASLLVIIKQIIRYCNVCARDCI</sequence>
<dbReference type="AlphaFoldDB" id="A0AAD5NNJ6"/>
<reference evidence="3" key="2">
    <citation type="submission" date="2023-02" db="EMBL/GenBank/DDBJ databases">
        <authorList>
            <person name="Swenson N.G."/>
            <person name="Wegrzyn J.L."/>
            <person name="Mcevoy S.L."/>
        </authorList>
    </citation>
    <scope>NUCLEOTIDE SEQUENCE</scope>
    <source>
        <strain evidence="3">91603</strain>
        <tissue evidence="3">Leaf</tissue>
    </source>
</reference>
<dbReference type="EMBL" id="JAJSOW010000103">
    <property type="protein sequence ID" value="KAI9174244.1"/>
    <property type="molecule type" value="Genomic_DNA"/>
</dbReference>
<gene>
    <name evidence="3" type="ORF">LWI28_014517</name>
</gene>
<feature type="transmembrane region" description="Helical" evidence="2">
    <location>
        <begin position="102"/>
        <end position="119"/>
    </location>
</feature>
<comment type="caution">
    <text evidence="3">The sequence shown here is derived from an EMBL/GenBank/DDBJ whole genome shotgun (WGS) entry which is preliminary data.</text>
</comment>
<organism evidence="3 4">
    <name type="scientific">Acer negundo</name>
    <name type="common">Box elder</name>
    <dbReference type="NCBI Taxonomy" id="4023"/>
    <lineage>
        <taxon>Eukaryota</taxon>
        <taxon>Viridiplantae</taxon>
        <taxon>Streptophyta</taxon>
        <taxon>Embryophyta</taxon>
        <taxon>Tracheophyta</taxon>
        <taxon>Spermatophyta</taxon>
        <taxon>Magnoliopsida</taxon>
        <taxon>eudicotyledons</taxon>
        <taxon>Gunneridae</taxon>
        <taxon>Pentapetalae</taxon>
        <taxon>rosids</taxon>
        <taxon>malvids</taxon>
        <taxon>Sapindales</taxon>
        <taxon>Sapindaceae</taxon>
        <taxon>Hippocastanoideae</taxon>
        <taxon>Acereae</taxon>
        <taxon>Acer</taxon>
    </lineage>
</organism>
<keyword evidence="2" id="KW-0472">Membrane</keyword>
<evidence type="ECO:0000313" key="4">
    <source>
        <dbReference type="Proteomes" id="UP001064489"/>
    </source>
</evidence>
<keyword evidence="2" id="KW-1133">Transmembrane helix</keyword>
<keyword evidence="4" id="KW-1185">Reference proteome</keyword>
<keyword evidence="2" id="KW-0812">Transmembrane</keyword>
<dbReference type="PANTHER" id="PTHR11654">
    <property type="entry name" value="OLIGOPEPTIDE TRANSPORTER-RELATED"/>
    <property type="match status" value="1"/>
</dbReference>
<evidence type="ECO:0000256" key="2">
    <source>
        <dbReference type="SAM" id="Phobius"/>
    </source>
</evidence>
<name>A0AAD5NNJ6_ACENE</name>
<dbReference type="Proteomes" id="UP001064489">
    <property type="component" value="Chromosome 8"/>
</dbReference>
<reference evidence="3" key="1">
    <citation type="journal article" date="2022" name="Plant J.">
        <title>Strategies of tolerance reflected in two North American maple genomes.</title>
        <authorList>
            <person name="McEvoy S.L."/>
            <person name="Sezen U.U."/>
            <person name="Trouern-Trend A."/>
            <person name="McMahon S.M."/>
            <person name="Schaberg P.G."/>
            <person name="Yang J."/>
            <person name="Wegrzyn J.L."/>
            <person name="Swenson N.G."/>
        </authorList>
    </citation>
    <scope>NUCLEOTIDE SEQUENCE</scope>
    <source>
        <strain evidence="3">91603</strain>
    </source>
</reference>
<accession>A0AAD5NNJ6</accession>
<proteinExistence type="predicted"/>
<feature type="region of interest" description="Disordered" evidence="1">
    <location>
        <begin position="1"/>
        <end position="28"/>
    </location>
</feature>
<dbReference type="InterPro" id="IPR036259">
    <property type="entry name" value="MFS_trans_sf"/>
</dbReference>
<dbReference type="Gene3D" id="1.20.1250.20">
    <property type="entry name" value="MFS general substrate transporter like domains"/>
    <property type="match status" value="1"/>
</dbReference>
<feature type="transmembrane region" description="Helical" evidence="2">
    <location>
        <begin position="64"/>
        <end position="90"/>
    </location>
</feature>
<feature type="compositionally biased region" description="Polar residues" evidence="1">
    <location>
        <begin position="1"/>
        <end position="17"/>
    </location>
</feature>
<dbReference type="SUPFAM" id="SSF103473">
    <property type="entry name" value="MFS general substrate transporter"/>
    <property type="match status" value="1"/>
</dbReference>
<evidence type="ECO:0000256" key="1">
    <source>
        <dbReference type="SAM" id="MobiDB-lite"/>
    </source>
</evidence>